<comment type="caution">
    <text evidence="15">The sequence shown here is derived from an EMBL/GenBank/DDBJ whole genome shotgun (WGS) entry which is preliminary data.</text>
</comment>
<dbReference type="InterPro" id="IPR020861">
    <property type="entry name" value="Triosephosphate_isomerase_AS"/>
</dbReference>
<dbReference type="PANTHER" id="PTHR21139:SF42">
    <property type="entry name" value="TRIOSEPHOSPHATE ISOMERASE"/>
    <property type="match status" value="1"/>
</dbReference>
<evidence type="ECO:0000313" key="16">
    <source>
        <dbReference type="Proteomes" id="UP000249493"/>
    </source>
</evidence>
<organism evidence="15 16">
    <name type="scientific">Pseudomonas fluorescens</name>
    <dbReference type="NCBI Taxonomy" id="294"/>
    <lineage>
        <taxon>Bacteria</taxon>
        <taxon>Pseudomonadati</taxon>
        <taxon>Pseudomonadota</taxon>
        <taxon>Gammaproteobacteria</taxon>
        <taxon>Pseudomonadales</taxon>
        <taxon>Pseudomonadaceae</taxon>
        <taxon>Pseudomonas</taxon>
    </lineage>
</organism>
<dbReference type="EC" id="5.3.1.1" evidence="6 13"/>
<dbReference type="PROSITE" id="PS51440">
    <property type="entry name" value="TIM_2"/>
    <property type="match status" value="1"/>
</dbReference>
<evidence type="ECO:0000256" key="6">
    <source>
        <dbReference type="ARBA" id="ARBA00011940"/>
    </source>
</evidence>
<dbReference type="UniPathway" id="UPA00138"/>
<dbReference type="GO" id="GO:0019563">
    <property type="term" value="P:glycerol catabolic process"/>
    <property type="evidence" value="ECO:0007669"/>
    <property type="project" value="TreeGrafter"/>
</dbReference>
<dbReference type="PROSITE" id="PS00171">
    <property type="entry name" value="TIM_1"/>
    <property type="match status" value="1"/>
</dbReference>
<gene>
    <name evidence="13" type="primary">tpiA</name>
    <name evidence="15" type="ORF">DOZ80_08925</name>
</gene>
<evidence type="ECO:0000256" key="11">
    <source>
        <dbReference type="ARBA" id="ARBA00023235"/>
    </source>
</evidence>
<evidence type="ECO:0000256" key="10">
    <source>
        <dbReference type="ARBA" id="ARBA00023152"/>
    </source>
</evidence>
<comment type="function">
    <text evidence="12 13">Involved in the gluconeogenesis. Catalyzes stereospecifically the conversion of dihydroxyacetone phosphate (DHAP) to D-glyceraldehyde-3-phosphate (G3P).</text>
</comment>
<evidence type="ECO:0000256" key="9">
    <source>
        <dbReference type="ARBA" id="ARBA00022490"/>
    </source>
</evidence>
<comment type="pathway">
    <text evidence="2 13 14">Carbohydrate biosynthesis; gluconeogenesis.</text>
</comment>
<dbReference type="Proteomes" id="UP000249493">
    <property type="component" value="Unassembled WGS sequence"/>
</dbReference>
<evidence type="ECO:0000256" key="8">
    <source>
        <dbReference type="ARBA" id="ARBA00022432"/>
    </source>
</evidence>
<comment type="subcellular location">
    <subcellularLocation>
        <location evidence="13 14">Cytoplasm</location>
    </subcellularLocation>
</comment>
<feature type="active site" description="Proton acceptor" evidence="13">
    <location>
        <position position="172"/>
    </location>
</feature>
<dbReference type="InterPro" id="IPR013785">
    <property type="entry name" value="Aldolase_TIM"/>
</dbReference>
<evidence type="ECO:0000256" key="1">
    <source>
        <dbReference type="ARBA" id="ARBA00000474"/>
    </source>
</evidence>
<keyword evidence="8 13" id="KW-0312">Gluconeogenesis</keyword>
<protein>
    <recommendedName>
        <fullName evidence="7 13">Triosephosphate isomerase</fullName>
        <shortName evidence="13">TIM</shortName>
        <shortName evidence="13">TPI</shortName>
        <ecNumber evidence="6 13">5.3.1.1</ecNumber>
    </recommendedName>
    <alternativeName>
        <fullName evidence="13">Triose-phosphate isomerase</fullName>
    </alternativeName>
</protein>
<feature type="binding site" evidence="13">
    <location>
        <position position="217"/>
    </location>
    <ligand>
        <name>substrate</name>
    </ligand>
</feature>
<feature type="binding site" evidence="13">
    <location>
        <position position="178"/>
    </location>
    <ligand>
        <name>substrate</name>
    </ligand>
</feature>
<accession>A0A327N9P6</accession>
<dbReference type="InterPro" id="IPR022896">
    <property type="entry name" value="TrioseP_Isoase_bac/euk"/>
</dbReference>
<dbReference type="RefSeq" id="WP_111281961.1">
    <property type="nucleotide sequence ID" value="NZ_QLIN01000002.1"/>
</dbReference>
<reference evidence="15 16" key="1">
    <citation type="submission" date="2018-06" db="EMBL/GenBank/DDBJ databases">
        <authorList>
            <person name="Zhirakovskaya E."/>
        </authorList>
    </citation>
    <scope>NUCLEOTIDE SEQUENCE [LARGE SCALE GENOMIC DNA]</scope>
    <source>
        <strain evidence="15 16">LY3</strain>
    </source>
</reference>
<dbReference type="AlphaFoldDB" id="A0A327N9P6"/>
<comment type="catalytic activity">
    <reaction evidence="1 13 14">
        <text>D-glyceraldehyde 3-phosphate = dihydroxyacetone phosphate</text>
        <dbReference type="Rhea" id="RHEA:18585"/>
        <dbReference type="ChEBI" id="CHEBI:57642"/>
        <dbReference type="ChEBI" id="CHEBI:59776"/>
        <dbReference type="EC" id="5.3.1.1"/>
    </reaction>
</comment>
<comment type="pathway">
    <text evidence="3">Carbohydrate metabolism; erythritol degradation.</text>
</comment>
<evidence type="ECO:0000256" key="2">
    <source>
        <dbReference type="ARBA" id="ARBA00004742"/>
    </source>
</evidence>
<comment type="subunit">
    <text evidence="5 13 14">Homodimer.</text>
</comment>
<dbReference type="HAMAP" id="MF_00147_B">
    <property type="entry name" value="TIM_B"/>
    <property type="match status" value="1"/>
</dbReference>
<comment type="similarity">
    <text evidence="4 13 14">Belongs to the triosephosphate isomerase family.</text>
</comment>
<sequence>MQTSSNKQKLVIGNWKMNGSSAANASLLRSVLPVISRFEGVEIAICPPFPYLTTVADLLDDSDVSLGAQNLSSQLSGAHTGEVSASMLHDIGCRFVLVGHSERRALYSEDDDLVAKKFATALRAGLIPVLCVGETLAQRQCGETEGIVTTQLSAVLKAVGIQDLAKGVIAYEPVWAIGTGETATPEQAQAVHRHIRQWLANKDRAAAADCRILYGGSVKADNAEQLFNQPDIDGGLIGGASLDAMSFAAICWAAQTNPTTESIAI</sequence>
<feature type="active site" description="Electrophile" evidence="13">
    <location>
        <position position="100"/>
    </location>
</feature>
<evidence type="ECO:0000256" key="3">
    <source>
        <dbReference type="ARBA" id="ARBA00004939"/>
    </source>
</evidence>
<evidence type="ECO:0000256" key="14">
    <source>
        <dbReference type="RuleBase" id="RU363013"/>
    </source>
</evidence>
<evidence type="ECO:0000256" key="7">
    <source>
        <dbReference type="ARBA" id="ARBA00019397"/>
    </source>
</evidence>
<dbReference type="GO" id="GO:0006096">
    <property type="term" value="P:glycolytic process"/>
    <property type="evidence" value="ECO:0007669"/>
    <property type="project" value="UniProtKB-UniRule"/>
</dbReference>
<dbReference type="InterPro" id="IPR000652">
    <property type="entry name" value="Triosephosphate_isomerase"/>
</dbReference>
<dbReference type="UniPathway" id="UPA00109">
    <property type="reaction ID" value="UER00189"/>
</dbReference>
<evidence type="ECO:0000256" key="13">
    <source>
        <dbReference type="HAMAP-Rule" id="MF_00147"/>
    </source>
</evidence>
<comment type="pathway">
    <text evidence="13 14">Carbohydrate degradation; glycolysis; D-glyceraldehyde 3-phosphate from glycerone phosphate: step 1/1.</text>
</comment>
<evidence type="ECO:0000256" key="12">
    <source>
        <dbReference type="ARBA" id="ARBA00055680"/>
    </source>
</evidence>
<keyword evidence="9 13" id="KW-0963">Cytoplasm</keyword>
<proteinExistence type="inferred from homology"/>
<keyword evidence="10 13" id="KW-0324">Glycolysis</keyword>
<feature type="binding site" evidence="13">
    <location>
        <begin position="14"/>
        <end position="16"/>
    </location>
    <ligand>
        <name>substrate</name>
    </ligand>
</feature>
<dbReference type="InterPro" id="IPR035990">
    <property type="entry name" value="TIM_sf"/>
</dbReference>
<dbReference type="FunFam" id="3.20.20.70:FF:000020">
    <property type="entry name" value="Triosephosphate isomerase"/>
    <property type="match status" value="1"/>
</dbReference>
<dbReference type="PANTHER" id="PTHR21139">
    <property type="entry name" value="TRIOSEPHOSPHATE ISOMERASE"/>
    <property type="match status" value="1"/>
</dbReference>
<name>A0A327N9P6_PSEFL</name>
<feature type="binding site" evidence="13">
    <location>
        <begin position="238"/>
        <end position="239"/>
    </location>
    <ligand>
        <name>substrate</name>
    </ligand>
</feature>
<dbReference type="SUPFAM" id="SSF51351">
    <property type="entry name" value="Triosephosphate isomerase (TIM)"/>
    <property type="match status" value="1"/>
</dbReference>
<keyword evidence="11 13" id="KW-0413">Isomerase</keyword>
<dbReference type="EMBL" id="QLIN01000002">
    <property type="protein sequence ID" value="RAI71941.1"/>
    <property type="molecule type" value="Genomic_DNA"/>
</dbReference>
<dbReference type="Pfam" id="PF00121">
    <property type="entry name" value="TIM"/>
    <property type="match status" value="1"/>
</dbReference>
<dbReference type="Gene3D" id="3.20.20.70">
    <property type="entry name" value="Aldolase class I"/>
    <property type="match status" value="1"/>
</dbReference>
<dbReference type="GO" id="GO:0005829">
    <property type="term" value="C:cytosol"/>
    <property type="evidence" value="ECO:0007669"/>
    <property type="project" value="TreeGrafter"/>
</dbReference>
<dbReference type="NCBIfam" id="TIGR00419">
    <property type="entry name" value="tim"/>
    <property type="match status" value="1"/>
</dbReference>
<dbReference type="GO" id="GO:0046166">
    <property type="term" value="P:glyceraldehyde-3-phosphate biosynthetic process"/>
    <property type="evidence" value="ECO:0007669"/>
    <property type="project" value="TreeGrafter"/>
</dbReference>
<evidence type="ECO:0000256" key="4">
    <source>
        <dbReference type="ARBA" id="ARBA00007422"/>
    </source>
</evidence>
<evidence type="ECO:0000256" key="5">
    <source>
        <dbReference type="ARBA" id="ARBA00011738"/>
    </source>
</evidence>
<dbReference type="GO" id="GO:0006094">
    <property type="term" value="P:gluconeogenesis"/>
    <property type="evidence" value="ECO:0007669"/>
    <property type="project" value="UniProtKB-UniRule"/>
</dbReference>
<evidence type="ECO:0000313" key="15">
    <source>
        <dbReference type="EMBL" id="RAI71941.1"/>
    </source>
</evidence>
<dbReference type="CDD" id="cd00311">
    <property type="entry name" value="TIM"/>
    <property type="match status" value="1"/>
</dbReference>
<dbReference type="GO" id="GO:0004807">
    <property type="term" value="F:triose-phosphate isomerase activity"/>
    <property type="evidence" value="ECO:0007669"/>
    <property type="project" value="UniProtKB-UniRule"/>
</dbReference>